<evidence type="ECO:0000313" key="4">
    <source>
        <dbReference type="EMBL" id="GIE68928.1"/>
    </source>
</evidence>
<reference evidence="4 5" key="1">
    <citation type="submission" date="2021-01" db="EMBL/GenBank/DDBJ databases">
        <title>Whole genome shotgun sequence of Actinoplanes palleronii NBRC 14916.</title>
        <authorList>
            <person name="Komaki H."/>
            <person name="Tamura T."/>
        </authorList>
    </citation>
    <scope>NUCLEOTIDE SEQUENCE [LARGE SCALE GENOMIC DNA]</scope>
    <source>
        <strain evidence="4 5">NBRC 14916</strain>
    </source>
</reference>
<gene>
    <name evidence="4" type="ORF">Apa02nite_050360</name>
</gene>
<dbReference type="EMBL" id="BOMS01000076">
    <property type="protein sequence ID" value="GIE68928.1"/>
    <property type="molecule type" value="Genomic_DNA"/>
</dbReference>
<feature type="domain" description="Carrier" evidence="3">
    <location>
        <begin position="9"/>
        <end position="89"/>
    </location>
</feature>
<dbReference type="Proteomes" id="UP000624709">
    <property type="component" value="Unassembled WGS sequence"/>
</dbReference>
<keyword evidence="5" id="KW-1185">Reference proteome</keyword>
<evidence type="ECO:0000256" key="2">
    <source>
        <dbReference type="ARBA" id="ARBA00022553"/>
    </source>
</evidence>
<name>A0ABQ4BE18_9ACTN</name>
<protein>
    <recommendedName>
        <fullName evidence="3">Carrier domain-containing protein</fullName>
    </recommendedName>
</protein>
<keyword evidence="1" id="KW-0596">Phosphopantetheine</keyword>
<dbReference type="Gene3D" id="1.10.1200.10">
    <property type="entry name" value="ACP-like"/>
    <property type="match status" value="1"/>
</dbReference>
<dbReference type="PROSITE" id="PS50075">
    <property type="entry name" value="CARRIER"/>
    <property type="match status" value="1"/>
</dbReference>
<organism evidence="4 5">
    <name type="scientific">Actinoplanes palleronii</name>
    <dbReference type="NCBI Taxonomy" id="113570"/>
    <lineage>
        <taxon>Bacteria</taxon>
        <taxon>Bacillati</taxon>
        <taxon>Actinomycetota</taxon>
        <taxon>Actinomycetes</taxon>
        <taxon>Micromonosporales</taxon>
        <taxon>Micromonosporaceae</taxon>
        <taxon>Actinoplanes</taxon>
    </lineage>
</organism>
<evidence type="ECO:0000256" key="1">
    <source>
        <dbReference type="ARBA" id="ARBA00022450"/>
    </source>
</evidence>
<proteinExistence type="predicted"/>
<accession>A0ABQ4BE18</accession>
<dbReference type="Pfam" id="PF00550">
    <property type="entry name" value="PP-binding"/>
    <property type="match status" value="1"/>
</dbReference>
<dbReference type="RefSeq" id="WP_232344180.1">
    <property type="nucleotide sequence ID" value="NZ_BAAATY010000020.1"/>
</dbReference>
<dbReference type="SUPFAM" id="SSF47336">
    <property type="entry name" value="ACP-like"/>
    <property type="match status" value="1"/>
</dbReference>
<dbReference type="InterPro" id="IPR009081">
    <property type="entry name" value="PP-bd_ACP"/>
</dbReference>
<dbReference type="PROSITE" id="PS00012">
    <property type="entry name" value="PHOSPHOPANTETHEINE"/>
    <property type="match status" value="1"/>
</dbReference>
<comment type="caution">
    <text evidence="4">The sequence shown here is derived from an EMBL/GenBank/DDBJ whole genome shotgun (WGS) entry which is preliminary data.</text>
</comment>
<dbReference type="InterPro" id="IPR036736">
    <property type="entry name" value="ACP-like_sf"/>
</dbReference>
<evidence type="ECO:0000313" key="5">
    <source>
        <dbReference type="Proteomes" id="UP000624709"/>
    </source>
</evidence>
<evidence type="ECO:0000259" key="3">
    <source>
        <dbReference type="PROSITE" id="PS50075"/>
    </source>
</evidence>
<sequence length="91" mass="10080">MTMASEATVDRAAVVDHVIDAVVAVLNRDSVQVTEQTRLMDELGLDSTNVLELLMHLEDRLDIMIDSDTLEQHHFESVGTLADYVLEQGLA</sequence>
<keyword evidence="2" id="KW-0597">Phosphoprotein</keyword>
<dbReference type="InterPro" id="IPR006162">
    <property type="entry name" value="Ppantetheine_attach_site"/>
</dbReference>